<evidence type="ECO:0000256" key="1">
    <source>
        <dbReference type="SAM" id="Phobius"/>
    </source>
</evidence>
<sequence>MASDVVETSSPTRARQYLEWSVVAIGAVAGITVMVSGFGYGLTNVTGVGAGFFPVVAGATIALGAVLWALQLLGAAAAQRREGNRSELDARTPFEGSRVDPPTDTAIGVLVVDGIDEEDDDIALPDRRGILRVAIVAGSLVLAAILLPVLGYLLTMTLLLFSVMTLVSARRWWVALLIAAGVAVISRFVFADLLGTALPHSSITVLRMIGL</sequence>
<gene>
    <name evidence="3" type="ORF">FHS07_001298</name>
</gene>
<feature type="transmembrane region" description="Helical" evidence="1">
    <location>
        <begin position="20"/>
        <end position="40"/>
    </location>
</feature>
<dbReference type="EMBL" id="JACHXY010000001">
    <property type="protein sequence ID" value="MBB3157614.1"/>
    <property type="molecule type" value="Genomic_DNA"/>
</dbReference>
<evidence type="ECO:0000259" key="2">
    <source>
        <dbReference type="Pfam" id="PF07331"/>
    </source>
</evidence>
<accession>A0A7W5GEK9</accession>
<proteinExistence type="predicted"/>
<feature type="transmembrane region" description="Helical" evidence="1">
    <location>
        <begin position="172"/>
        <end position="190"/>
    </location>
</feature>
<dbReference type="Pfam" id="PF07331">
    <property type="entry name" value="TctB"/>
    <property type="match status" value="1"/>
</dbReference>
<feature type="transmembrane region" description="Helical" evidence="1">
    <location>
        <begin position="52"/>
        <end position="78"/>
    </location>
</feature>
<dbReference type="RefSeq" id="WP_183419001.1">
    <property type="nucleotide sequence ID" value="NZ_JACHXY010000001.1"/>
</dbReference>
<dbReference type="AlphaFoldDB" id="A0A7W5GEK9"/>
<feature type="domain" description="DUF1468" evidence="2">
    <location>
        <begin position="27"/>
        <end position="199"/>
    </location>
</feature>
<feature type="transmembrane region" description="Helical" evidence="1">
    <location>
        <begin position="133"/>
        <end position="160"/>
    </location>
</feature>
<protein>
    <recommendedName>
        <fullName evidence="2">DUF1468 domain-containing protein</fullName>
    </recommendedName>
</protein>
<name>A0A7W5GEK9_9MICO</name>
<evidence type="ECO:0000313" key="4">
    <source>
        <dbReference type="Proteomes" id="UP000543579"/>
    </source>
</evidence>
<reference evidence="3 4" key="1">
    <citation type="submission" date="2020-08" db="EMBL/GenBank/DDBJ databases">
        <title>Genomic Encyclopedia of Type Strains, Phase III (KMG-III): the genomes of soil and plant-associated and newly described type strains.</title>
        <authorList>
            <person name="Whitman W."/>
        </authorList>
    </citation>
    <scope>NUCLEOTIDE SEQUENCE [LARGE SCALE GENOMIC DNA]</scope>
    <source>
        <strain evidence="3 4">CECT 8356</strain>
    </source>
</reference>
<keyword evidence="1" id="KW-0812">Transmembrane</keyword>
<evidence type="ECO:0000313" key="3">
    <source>
        <dbReference type="EMBL" id="MBB3157614.1"/>
    </source>
</evidence>
<keyword evidence="1" id="KW-1133">Transmembrane helix</keyword>
<dbReference type="InterPro" id="IPR009936">
    <property type="entry name" value="DUF1468"/>
</dbReference>
<comment type="caution">
    <text evidence="3">The sequence shown here is derived from an EMBL/GenBank/DDBJ whole genome shotgun (WGS) entry which is preliminary data.</text>
</comment>
<organism evidence="3 4">
    <name type="scientific">Microbacterium proteolyticum</name>
    <dbReference type="NCBI Taxonomy" id="1572644"/>
    <lineage>
        <taxon>Bacteria</taxon>
        <taxon>Bacillati</taxon>
        <taxon>Actinomycetota</taxon>
        <taxon>Actinomycetes</taxon>
        <taxon>Micrococcales</taxon>
        <taxon>Microbacteriaceae</taxon>
        <taxon>Microbacterium</taxon>
    </lineage>
</organism>
<dbReference type="Proteomes" id="UP000543579">
    <property type="component" value="Unassembled WGS sequence"/>
</dbReference>
<keyword evidence="1" id="KW-0472">Membrane</keyword>